<evidence type="ECO:0000256" key="1">
    <source>
        <dbReference type="ARBA" id="ARBA00004474"/>
    </source>
</evidence>
<sequence>MNNFWTNILRYPRFFISSLLGLILVILTPFRNLFKIPKLRILLIILIVTTFLSLYFVILNMTGM</sequence>
<dbReference type="AlphaFoldDB" id="H2EV20"/>
<keyword evidence="5" id="KW-1133">Transmembrane helix</keyword>
<name>H2EV20_9STRA</name>
<keyword evidence="6" id="KW-0150">Chloroplast</keyword>
<dbReference type="GO" id="GO:0009536">
    <property type="term" value="C:plastid"/>
    <property type="evidence" value="ECO:0007669"/>
    <property type="project" value="UniProtKB-SubCell"/>
</dbReference>
<evidence type="ECO:0000256" key="2">
    <source>
        <dbReference type="ARBA" id="ARBA00010985"/>
    </source>
</evidence>
<keyword evidence="5" id="KW-0812">Transmembrane</keyword>
<gene>
    <name evidence="6" type="primary">ycf33</name>
</gene>
<dbReference type="EMBL" id="JQ088178">
    <property type="protein sequence ID" value="AEX37780.1"/>
    <property type="molecule type" value="Genomic_DNA"/>
</dbReference>
<evidence type="ECO:0000256" key="4">
    <source>
        <dbReference type="ARBA" id="ARBA00022640"/>
    </source>
</evidence>
<evidence type="ECO:0000256" key="3">
    <source>
        <dbReference type="ARBA" id="ARBA00021584"/>
    </source>
</evidence>
<dbReference type="InterPro" id="IPR008470">
    <property type="entry name" value="Uncharacterised_Ycf33"/>
</dbReference>
<dbReference type="RefSeq" id="YP_005089655.1">
    <property type="nucleotide sequence ID" value="NC_016731.1"/>
</dbReference>
<proteinExistence type="inferred from homology"/>
<organism evidence="6">
    <name type="scientific">Ulnaria acus</name>
    <dbReference type="NCBI Taxonomy" id="1436140"/>
    <lineage>
        <taxon>Eukaryota</taxon>
        <taxon>Sar</taxon>
        <taxon>Stramenopiles</taxon>
        <taxon>Ochrophyta</taxon>
        <taxon>Bacillariophyta</taxon>
        <taxon>Fragilariophyceae</taxon>
        <taxon>Fragilariophycidae</taxon>
        <taxon>Licmophorales</taxon>
        <taxon>Ulnariaceae</taxon>
        <taxon>Ulnaria</taxon>
    </lineage>
</organism>
<evidence type="ECO:0000256" key="5">
    <source>
        <dbReference type="SAM" id="Phobius"/>
    </source>
</evidence>
<dbReference type="GeneID" id="11541620"/>
<comment type="similarity">
    <text evidence="2">Belongs to the ycf33 family.</text>
</comment>
<reference evidence="6" key="1">
    <citation type="journal article" date="2012" name="Int J Biol">
        <title>Complete chloroplast genome sequence of freshwater araphid pennate diatom alga Synedra acus from Lake Baikal.</title>
        <authorList>
            <person name="Galachyants Y.P."/>
            <person name="Morozov A."/>
            <person name="Mardanov A.V."/>
            <person name="Beletsky A.V."/>
            <person name="Ravin N.V."/>
            <person name="Petrova D.P."/>
            <person name="Likhoshway Y.V."/>
        </authorList>
    </citation>
    <scope>NUCLEOTIDE SEQUENCE</scope>
    <source>
        <strain evidence="6">G9</strain>
    </source>
</reference>
<feature type="transmembrane region" description="Helical" evidence="5">
    <location>
        <begin position="14"/>
        <end position="34"/>
    </location>
</feature>
<accession>H2EV20</accession>
<dbReference type="Pfam" id="PF05421">
    <property type="entry name" value="DUF751"/>
    <property type="match status" value="1"/>
</dbReference>
<keyword evidence="4 6" id="KW-0934">Plastid</keyword>
<protein>
    <recommendedName>
        <fullName evidence="3">Uncharacterized protein ycf33</fullName>
    </recommendedName>
</protein>
<feature type="transmembrane region" description="Helical" evidence="5">
    <location>
        <begin position="41"/>
        <end position="61"/>
    </location>
</feature>
<comment type="subcellular location">
    <subcellularLocation>
        <location evidence="1">Plastid</location>
    </subcellularLocation>
</comment>
<keyword evidence="5" id="KW-0472">Membrane</keyword>
<geneLocation type="chloroplast" evidence="6"/>
<evidence type="ECO:0000313" key="6">
    <source>
        <dbReference type="EMBL" id="AEX37780.1"/>
    </source>
</evidence>